<evidence type="ECO:0000313" key="2">
    <source>
        <dbReference type="Proteomes" id="UP000246702"/>
    </source>
</evidence>
<proteinExistence type="predicted"/>
<dbReference type="SUPFAM" id="SSF53067">
    <property type="entry name" value="Actin-like ATPase domain"/>
    <property type="match status" value="2"/>
</dbReference>
<dbReference type="STRING" id="1450535.A0A317W992"/>
<reference evidence="1 2" key="1">
    <citation type="submission" date="2016-12" db="EMBL/GenBank/DDBJ databases">
        <title>The genomes of Aspergillus section Nigri reveals drivers in fungal speciation.</title>
        <authorList>
            <consortium name="DOE Joint Genome Institute"/>
            <person name="Vesth T.C."/>
            <person name="Nybo J."/>
            <person name="Theobald S."/>
            <person name="Brandl J."/>
            <person name="Frisvad J.C."/>
            <person name="Nielsen K.F."/>
            <person name="Lyhne E.K."/>
            <person name="Kogle M.E."/>
            <person name="Kuo A."/>
            <person name="Riley R."/>
            <person name="Clum A."/>
            <person name="Nolan M."/>
            <person name="Lipzen A."/>
            <person name="Salamov A."/>
            <person name="Henrissat B."/>
            <person name="Wiebenga A."/>
            <person name="De Vries R.P."/>
            <person name="Grigoriev I.V."/>
            <person name="Mortensen U.H."/>
            <person name="Andersen M.R."/>
            <person name="Baker S.E."/>
        </authorList>
    </citation>
    <scope>NUCLEOTIDE SEQUENCE [LARGE SCALE GENOMIC DNA]</scope>
    <source>
        <strain evidence="1 2">CBS 115572</strain>
    </source>
</reference>
<dbReference type="PANTHER" id="PTHR14187">
    <property type="entry name" value="ALPHA KINASE/ELONGATION FACTOR 2 KINASE"/>
    <property type="match status" value="1"/>
</dbReference>
<dbReference type="AlphaFoldDB" id="A0A317W992"/>
<keyword evidence="2" id="KW-1185">Reference proteome</keyword>
<sequence>MPQTVSVGIDLGFTFTGVVVALVNPQGHHEFKVLRWPGAQGPQTSKTPTCISYPPGSEQPKWGFQARSNPPTYSWFKILLGDDTKPDDIRDTELEKYTRQRLARRPLNKTASQMVSDFLRQIRLFENAQDAMRQAIRNAGFGTETPGDVHLSSESDAAAVYVLQQEKENIKTGHTFVLCDIGGCTIDLACYKVISKEPTLNLQQITNLTVRVFHPIGGSMTIDTNFLRLMNEWFMGFEYVFEGAGGLQSEFMQRLEDLKRSFDGSTGRYVLPFDLGTINSAHYGSRGRCIIISHEELQGLFMQTVTTSIEAIHEIVSKAQSELRKFEEAVNHLCITGGFADSAYAKSLYGNVFHDSGLRLVYPESPELATSYGSALKGISDVIHTRTKSARSYGIYHPTLLSSPKSPMRDIRKQFEWHKRPAKKALAQNLTCLRLIDIQNLVYEGDYHDSMIFNLFYIPAAMPQIQEVQVLSIDNPNPRPSYETTSELHQI</sequence>
<dbReference type="PANTHER" id="PTHR14187:SF5">
    <property type="entry name" value="HEAT SHOCK 70 KDA PROTEIN 12A"/>
    <property type="match status" value="1"/>
</dbReference>
<dbReference type="EMBL" id="MSFK01000019">
    <property type="protein sequence ID" value="PWY83176.1"/>
    <property type="molecule type" value="Genomic_DNA"/>
</dbReference>
<evidence type="ECO:0008006" key="3">
    <source>
        <dbReference type="Google" id="ProtNLM"/>
    </source>
</evidence>
<dbReference type="Gene3D" id="3.90.640.10">
    <property type="entry name" value="Actin, Chain A, domain 4"/>
    <property type="match status" value="1"/>
</dbReference>
<dbReference type="Gene3D" id="3.30.420.40">
    <property type="match status" value="2"/>
</dbReference>
<gene>
    <name evidence="1" type="ORF">BO94DRAFT_599666</name>
</gene>
<comment type="caution">
    <text evidence="1">The sequence shown here is derived from an EMBL/GenBank/DDBJ whole genome shotgun (WGS) entry which is preliminary data.</text>
</comment>
<dbReference type="InterPro" id="IPR043129">
    <property type="entry name" value="ATPase_NBD"/>
</dbReference>
<dbReference type="Proteomes" id="UP000246702">
    <property type="component" value="Unassembled WGS sequence"/>
</dbReference>
<dbReference type="CDD" id="cd10170">
    <property type="entry name" value="ASKHA_NBD_HSP70"/>
    <property type="match status" value="1"/>
</dbReference>
<dbReference type="GeneID" id="37118472"/>
<dbReference type="OrthoDB" id="2963168at2759"/>
<name>A0A317W992_9EURO</name>
<dbReference type="RefSeq" id="XP_025465961.1">
    <property type="nucleotide sequence ID" value="XM_025616329.1"/>
</dbReference>
<organism evidence="1 2">
    <name type="scientific">Aspergillus sclerotioniger CBS 115572</name>
    <dbReference type="NCBI Taxonomy" id="1450535"/>
    <lineage>
        <taxon>Eukaryota</taxon>
        <taxon>Fungi</taxon>
        <taxon>Dikarya</taxon>
        <taxon>Ascomycota</taxon>
        <taxon>Pezizomycotina</taxon>
        <taxon>Eurotiomycetes</taxon>
        <taxon>Eurotiomycetidae</taxon>
        <taxon>Eurotiales</taxon>
        <taxon>Aspergillaceae</taxon>
        <taxon>Aspergillus</taxon>
        <taxon>Aspergillus subgen. Circumdati</taxon>
    </lineage>
</organism>
<protein>
    <recommendedName>
        <fullName evidence="3">Actin-like ATPase domain-containing protein</fullName>
    </recommendedName>
</protein>
<accession>A0A317W992</accession>
<evidence type="ECO:0000313" key="1">
    <source>
        <dbReference type="EMBL" id="PWY83176.1"/>
    </source>
</evidence>